<sequence>MSLTDGFEHHLSASPEDYERVLKNGVVILDTNAILNLYRYTTEARKELFEVLRSLDERLWIPHQVATEFWRNRESAASDLDYFGNELIEELQETRRQMERSLRTWSNRVALQRDHLQTLLESLDSAFQPTLNKFQEIAGSRSEGKSRNTFEDPVLLELQTTLAGKVGEAMGEEEHKRAVAEGLRRVEEKIPPGYKDKSKGDQQAAGDYLVWAQTIKEARSRNCEALLITGDVKEDWWRRESGEIRGPRLELSKEFYSEVGYRVYMLRPPRFLELAREILNISVANETIDDANRVELSSYDIRERIDTASAVLASLRSDLLNYIKGGSRLPLDGDPIELANDSPALVGLFHKDSLVYLAFTTSTIRVLRRWHRKLSGRKNITPSDVSFVAAPVSEEQVDDRVLLHGMLTEEHPEWNSNGFGNYDPGRLRVYRGLREDHFDLLYPIDISIDIPRLAGARNVGQAFESLRGYAPYRINMSLRDLSKVADQEIDSGALSGTVENCLRVLTDALPQGWQTTVMPGSIVIEPLLKDVPNAQLILRGARINEADGSGPPNKFFGDL</sequence>
<protein>
    <submittedName>
        <fullName evidence="2">PIN-like domain-containing protein</fullName>
    </submittedName>
</protein>
<dbReference type="Proteomes" id="UP001611339">
    <property type="component" value="Unassembled WGS sequence"/>
</dbReference>
<organism evidence="2 3">
    <name type="scientific">Streptomyces litmocidini</name>
    <dbReference type="NCBI Taxonomy" id="67318"/>
    <lineage>
        <taxon>Bacteria</taxon>
        <taxon>Bacillati</taxon>
        <taxon>Actinomycetota</taxon>
        <taxon>Actinomycetes</taxon>
        <taxon>Kitasatosporales</taxon>
        <taxon>Streptomycetaceae</taxon>
        <taxon>Streptomyces</taxon>
    </lineage>
</organism>
<evidence type="ECO:0000313" key="2">
    <source>
        <dbReference type="EMBL" id="MFI1716272.1"/>
    </source>
</evidence>
<reference evidence="2 3" key="1">
    <citation type="submission" date="2024-10" db="EMBL/GenBank/DDBJ databases">
        <title>The Natural Products Discovery Center: Release of the First 8490 Sequenced Strains for Exploring Actinobacteria Biosynthetic Diversity.</title>
        <authorList>
            <person name="Kalkreuter E."/>
            <person name="Kautsar S.A."/>
            <person name="Yang D."/>
            <person name="Bader C.D."/>
            <person name="Teijaro C.N."/>
            <person name="Fluegel L."/>
            <person name="Davis C.M."/>
            <person name="Simpson J.R."/>
            <person name="Lauterbach L."/>
            <person name="Steele A.D."/>
            <person name="Gui C."/>
            <person name="Meng S."/>
            <person name="Li G."/>
            <person name="Viehrig K."/>
            <person name="Ye F."/>
            <person name="Su P."/>
            <person name="Kiefer A.F."/>
            <person name="Nichols A."/>
            <person name="Cepeda A.J."/>
            <person name="Yan W."/>
            <person name="Fan B."/>
            <person name="Jiang Y."/>
            <person name="Adhikari A."/>
            <person name="Zheng C.-J."/>
            <person name="Schuster L."/>
            <person name="Cowan T.M."/>
            <person name="Smanski M.J."/>
            <person name="Chevrette M.G."/>
            <person name="De Carvalho L.P.S."/>
            <person name="Shen B."/>
        </authorList>
    </citation>
    <scope>NUCLEOTIDE SEQUENCE [LARGE SCALE GENOMIC DNA]</scope>
    <source>
        <strain evidence="2 3">NPDC020602</strain>
    </source>
</reference>
<dbReference type="InterPro" id="IPR041578">
    <property type="entry name" value="PIN_8"/>
</dbReference>
<feature type="domain" description="PIN like" evidence="1">
    <location>
        <begin position="26"/>
        <end position="251"/>
    </location>
</feature>
<comment type="caution">
    <text evidence="2">The sequence shown here is derived from an EMBL/GenBank/DDBJ whole genome shotgun (WGS) entry which is preliminary data.</text>
</comment>
<keyword evidence="3" id="KW-1185">Reference proteome</keyword>
<dbReference type="EMBL" id="JBIRUI010000010">
    <property type="protein sequence ID" value="MFI1716272.1"/>
    <property type="molecule type" value="Genomic_DNA"/>
</dbReference>
<name>A0ABW7U9F4_9ACTN</name>
<evidence type="ECO:0000313" key="3">
    <source>
        <dbReference type="Proteomes" id="UP001611339"/>
    </source>
</evidence>
<accession>A0ABW7U9F4</accession>
<evidence type="ECO:0000259" key="1">
    <source>
        <dbReference type="Pfam" id="PF18476"/>
    </source>
</evidence>
<gene>
    <name evidence="2" type="ORF">ACH407_22210</name>
</gene>
<proteinExistence type="predicted"/>
<dbReference type="Pfam" id="PF18476">
    <property type="entry name" value="PIN_8"/>
    <property type="match status" value="1"/>
</dbReference>
<dbReference type="RefSeq" id="WP_398710783.1">
    <property type="nucleotide sequence ID" value="NZ_JBIRUI010000010.1"/>
</dbReference>